<gene>
    <name evidence="3" type="ORF">MIND_00643500</name>
</gene>
<dbReference type="AlphaFoldDB" id="A0A8H6W9H0"/>
<evidence type="ECO:0000256" key="1">
    <source>
        <dbReference type="SAM" id="MobiDB-lite"/>
    </source>
</evidence>
<feature type="compositionally biased region" description="Acidic residues" evidence="1">
    <location>
        <begin position="23"/>
        <end position="39"/>
    </location>
</feature>
<dbReference type="InterPro" id="IPR046496">
    <property type="entry name" value="DUF6589"/>
</dbReference>
<reference evidence="3" key="1">
    <citation type="submission" date="2020-05" db="EMBL/GenBank/DDBJ databases">
        <title>Mycena genomes resolve the evolution of fungal bioluminescence.</title>
        <authorList>
            <person name="Tsai I.J."/>
        </authorList>
    </citation>
    <scope>NUCLEOTIDE SEQUENCE</scope>
    <source>
        <strain evidence="3">171206Taipei</strain>
    </source>
</reference>
<comment type="caution">
    <text evidence="3">The sequence shown here is derived from an EMBL/GenBank/DDBJ whole genome shotgun (WGS) entry which is preliminary data.</text>
</comment>
<protein>
    <recommendedName>
        <fullName evidence="2">DUF6589 domain-containing protein</fullName>
    </recommendedName>
</protein>
<keyword evidence="4" id="KW-1185">Reference proteome</keyword>
<name>A0A8H6W9H0_9AGAR</name>
<dbReference type="EMBL" id="JACAZF010000005">
    <property type="protein sequence ID" value="KAF7304119.1"/>
    <property type="molecule type" value="Genomic_DNA"/>
</dbReference>
<organism evidence="3 4">
    <name type="scientific">Mycena indigotica</name>
    <dbReference type="NCBI Taxonomy" id="2126181"/>
    <lineage>
        <taxon>Eukaryota</taxon>
        <taxon>Fungi</taxon>
        <taxon>Dikarya</taxon>
        <taxon>Basidiomycota</taxon>
        <taxon>Agaricomycotina</taxon>
        <taxon>Agaricomycetes</taxon>
        <taxon>Agaricomycetidae</taxon>
        <taxon>Agaricales</taxon>
        <taxon>Marasmiineae</taxon>
        <taxon>Mycenaceae</taxon>
        <taxon>Mycena</taxon>
    </lineage>
</organism>
<evidence type="ECO:0000259" key="2">
    <source>
        <dbReference type="Pfam" id="PF20231"/>
    </source>
</evidence>
<proteinExistence type="predicted"/>
<evidence type="ECO:0000313" key="3">
    <source>
        <dbReference type="EMBL" id="KAF7304119.1"/>
    </source>
</evidence>
<evidence type="ECO:0000313" key="4">
    <source>
        <dbReference type="Proteomes" id="UP000636479"/>
    </source>
</evidence>
<dbReference type="GeneID" id="59345686"/>
<sequence length="822" mass="93724">MSELTDEDWASLLGEDAIPGLNDADEDSSDEEDSDDDDPMPLRSQSPTISEEPPAPDNTPQRVKQALAHLSDLGLDFTTFVDAVLWGNEACRRDSMIRGTRTNFMNSPAFPNILTRLWDPPRAQKDRPARLVMENFVQQAWSDLLVRELNGLASFFSSKKGDDVTVKALTSLNFNKLTAEVQEKAPHLWKALLTLAVSEDQKRNTHKNPSKTIVMILAMLSYSRSHKRNLFQKALSVYAKFRGLSAKAFEAFHAMGILMSYKWTTDSVESISKASMEEVVQLLKVFQWILSYDNIQLAFRVFSQRLDNLGEFGSGCAATKSIAPFKSIEQKGMLNPITVGDVLELSQKHQASIEARMIYHTLQFLLQSTDFNLGAYQHRESEILKAPDWLDPLPAGKEHTASQYLLGSVNITETSYDDHVKLIVEWLKQLGIEVPEEQKKLGLEKLIAWCGDQLTIDRLRGLWRFRAGDSNSFDRLDWMLTVFGWFHLQMAYAQSIFKQYLGTTKGEGLRKAFSTLKRRGLQTASIKGPFHQSLEEAIYHVTEAHLLVEWKRAGQVSSLRELQSKSPTELKKMATTIVAERASTDALNKLAFEWDDDKAVIDEGLRQSIMYNRDALQYIVLDEAIKNGDVGMMEALLPTLLFRFIGGGNKKYQVEVLELLQGLEREWTLEVKQFIRENCWVVNFVGRRNSHVPIDQAQEHNIKDIKVTYRSEGFKINWSYLKKLHPAIPVIRALCEHMEHEFGTDTRGKKHSAPRKDQDVAALQKLFEDSTLHEYEAGRKITGNDKSVDYYEKGQLTWTEGKVTEKWLDGRNFERSTAELWN</sequence>
<dbReference type="Pfam" id="PF20231">
    <property type="entry name" value="DUF6589"/>
    <property type="match status" value="1"/>
</dbReference>
<feature type="domain" description="DUF6589" evidence="2">
    <location>
        <begin position="335"/>
        <end position="751"/>
    </location>
</feature>
<feature type="region of interest" description="Disordered" evidence="1">
    <location>
        <begin position="1"/>
        <end position="62"/>
    </location>
</feature>
<dbReference type="OrthoDB" id="3203379at2759"/>
<dbReference type="RefSeq" id="XP_037221091.1">
    <property type="nucleotide sequence ID" value="XM_037363170.1"/>
</dbReference>
<accession>A0A8H6W9H0</accession>
<dbReference type="Proteomes" id="UP000636479">
    <property type="component" value="Unassembled WGS sequence"/>
</dbReference>